<evidence type="ECO:0000256" key="3">
    <source>
        <dbReference type="ARBA" id="ARBA00023274"/>
    </source>
</evidence>
<feature type="compositionally biased region" description="Polar residues" evidence="4">
    <location>
        <begin position="144"/>
        <end position="158"/>
    </location>
</feature>
<organism evidence="5 6">
    <name type="scientific">Diceros bicornis minor</name>
    <name type="common">South-central black rhinoceros</name>
    <dbReference type="NCBI Taxonomy" id="77932"/>
    <lineage>
        <taxon>Eukaryota</taxon>
        <taxon>Metazoa</taxon>
        <taxon>Chordata</taxon>
        <taxon>Craniata</taxon>
        <taxon>Vertebrata</taxon>
        <taxon>Euteleostomi</taxon>
        <taxon>Mammalia</taxon>
        <taxon>Eutheria</taxon>
        <taxon>Laurasiatheria</taxon>
        <taxon>Perissodactyla</taxon>
        <taxon>Rhinocerotidae</taxon>
        <taxon>Diceros</taxon>
    </lineage>
</organism>
<name>A0A7J7ECX9_DICBM</name>
<evidence type="ECO:0000313" key="5">
    <source>
        <dbReference type="EMBL" id="KAF5913543.1"/>
    </source>
</evidence>
<comment type="similarity">
    <text evidence="1">Belongs to the universal ribosomal protein uL4 family.</text>
</comment>
<accession>A0A7J7ECX9</accession>
<keyword evidence="6" id="KW-1185">Reference proteome</keyword>
<comment type="caution">
    <text evidence="5">The sequence shown here is derived from an EMBL/GenBank/DDBJ whole genome shotgun (WGS) entry which is preliminary data.</text>
</comment>
<feature type="region of interest" description="Disordered" evidence="4">
    <location>
        <begin position="144"/>
        <end position="180"/>
    </location>
</feature>
<reference evidence="5 6" key="1">
    <citation type="journal article" date="2020" name="Mol. Biol. Evol.">
        <title>Interspecific Gene Flow and the Evolution of Specialization in Black and White Rhinoceros.</title>
        <authorList>
            <person name="Moodley Y."/>
            <person name="Westbury M.V."/>
            <person name="Russo I.M."/>
            <person name="Gopalakrishnan S."/>
            <person name="Rakotoarivelo A."/>
            <person name="Olsen R.A."/>
            <person name="Prost S."/>
            <person name="Tunstall T."/>
            <person name="Ryder O.A."/>
            <person name="Dalen L."/>
            <person name="Bruford M.W."/>
        </authorList>
    </citation>
    <scope>NUCLEOTIDE SEQUENCE [LARGE SCALE GENOMIC DNA]</scope>
    <source>
        <strain evidence="5">SBR-YM</strain>
        <tissue evidence="5">Skin</tissue>
    </source>
</reference>
<keyword evidence="3" id="KW-0687">Ribonucleoprotein</keyword>
<dbReference type="Proteomes" id="UP000551758">
    <property type="component" value="Unassembled WGS sequence"/>
</dbReference>
<dbReference type="GO" id="GO:1990904">
    <property type="term" value="C:ribonucleoprotein complex"/>
    <property type="evidence" value="ECO:0007669"/>
    <property type="project" value="UniProtKB-KW"/>
</dbReference>
<evidence type="ECO:0000256" key="1">
    <source>
        <dbReference type="ARBA" id="ARBA00010528"/>
    </source>
</evidence>
<dbReference type="InterPro" id="IPR023574">
    <property type="entry name" value="Ribosomal_uL4_dom_sf"/>
</dbReference>
<gene>
    <name evidence="5" type="ORF">HPG69_017163</name>
</gene>
<dbReference type="EMBL" id="JACDTQ010003641">
    <property type="protein sequence ID" value="KAF5913543.1"/>
    <property type="molecule type" value="Genomic_DNA"/>
</dbReference>
<sequence length="246" mass="27920">MACARPLIVYSEKGESSGKNVTLPAVFKAPIRPDIVIVLRKFLNFLWWLKIKLKATRRLRRLFCFLRNLKAWNDVKKVICMALGVKLPPSRVTTTSPCTRCSTQTLDSTNSLTYNVHIISYFKYLMPLLIVLAPESPLLFSPDSTDPSFQQRATSQPMSARGGPFMHRSSNSSRSHSSHSQLFSKSDNFAFMFSSKYEHPRPPDTCTDTLYFRCHGMSIASITIRTIDHAATKQLDDTCHNILVLR</sequence>
<dbReference type="AlphaFoldDB" id="A0A7J7ECX9"/>
<evidence type="ECO:0000256" key="4">
    <source>
        <dbReference type="SAM" id="MobiDB-lite"/>
    </source>
</evidence>
<protein>
    <submittedName>
        <fullName evidence="5">Uncharacterized protein</fullName>
    </submittedName>
</protein>
<keyword evidence="2" id="KW-0689">Ribosomal protein</keyword>
<feature type="compositionally biased region" description="Low complexity" evidence="4">
    <location>
        <begin position="167"/>
        <end position="180"/>
    </location>
</feature>
<evidence type="ECO:0000256" key="2">
    <source>
        <dbReference type="ARBA" id="ARBA00022980"/>
    </source>
</evidence>
<dbReference type="GO" id="GO:0003735">
    <property type="term" value="F:structural constituent of ribosome"/>
    <property type="evidence" value="ECO:0007669"/>
    <property type="project" value="InterPro"/>
</dbReference>
<dbReference type="Gene3D" id="3.40.1370.10">
    <property type="match status" value="1"/>
</dbReference>
<proteinExistence type="inferred from homology"/>
<dbReference type="GO" id="GO:0006412">
    <property type="term" value="P:translation"/>
    <property type="evidence" value="ECO:0007669"/>
    <property type="project" value="InterPro"/>
</dbReference>
<evidence type="ECO:0000313" key="6">
    <source>
        <dbReference type="Proteomes" id="UP000551758"/>
    </source>
</evidence>
<dbReference type="GO" id="GO:0005840">
    <property type="term" value="C:ribosome"/>
    <property type="evidence" value="ECO:0007669"/>
    <property type="project" value="UniProtKB-KW"/>
</dbReference>